<keyword evidence="1" id="KW-0472">Membrane</keyword>
<dbReference type="AlphaFoldDB" id="A0A9R0S0D9"/>
<feature type="transmembrane region" description="Helical" evidence="1">
    <location>
        <begin position="156"/>
        <end position="174"/>
    </location>
</feature>
<evidence type="ECO:0000259" key="2">
    <source>
        <dbReference type="Pfam" id="PF04782"/>
    </source>
</evidence>
<gene>
    <name evidence="3" type="ORF">TRITD_3Av1G282440</name>
</gene>
<evidence type="ECO:0000313" key="4">
    <source>
        <dbReference type="Proteomes" id="UP000324705"/>
    </source>
</evidence>
<feature type="domain" description="DUF632" evidence="2">
    <location>
        <begin position="59"/>
        <end position="133"/>
    </location>
</feature>
<dbReference type="EMBL" id="LT934115">
    <property type="protein sequence ID" value="VAH70184.1"/>
    <property type="molecule type" value="Genomic_DNA"/>
</dbReference>
<dbReference type="PANTHER" id="PTHR21450:SF23">
    <property type="entry name" value="PROTEIN ALTERED PHOSPHATE STARVATION RESPONSE 1"/>
    <property type="match status" value="1"/>
</dbReference>
<proteinExistence type="predicted"/>
<evidence type="ECO:0000256" key="1">
    <source>
        <dbReference type="SAM" id="Phobius"/>
    </source>
</evidence>
<keyword evidence="4" id="KW-1185">Reference proteome</keyword>
<organism evidence="3 4">
    <name type="scientific">Triticum turgidum subsp. durum</name>
    <name type="common">Durum wheat</name>
    <name type="synonym">Triticum durum</name>
    <dbReference type="NCBI Taxonomy" id="4567"/>
    <lineage>
        <taxon>Eukaryota</taxon>
        <taxon>Viridiplantae</taxon>
        <taxon>Streptophyta</taxon>
        <taxon>Embryophyta</taxon>
        <taxon>Tracheophyta</taxon>
        <taxon>Spermatophyta</taxon>
        <taxon>Magnoliopsida</taxon>
        <taxon>Liliopsida</taxon>
        <taxon>Poales</taxon>
        <taxon>Poaceae</taxon>
        <taxon>BOP clade</taxon>
        <taxon>Pooideae</taxon>
        <taxon>Triticodae</taxon>
        <taxon>Triticeae</taxon>
        <taxon>Triticinae</taxon>
        <taxon>Triticum</taxon>
    </lineage>
</organism>
<reference evidence="3 4" key="1">
    <citation type="submission" date="2017-09" db="EMBL/GenBank/DDBJ databases">
        <authorList>
            <consortium name="International Durum Wheat Genome Sequencing Consortium (IDWGSC)"/>
            <person name="Milanesi L."/>
        </authorList>
    </citation>
    <scope>NUCLEOTIDE SEQUENCE [LARGE SCALE GENOMIC DNA]</scope>
    <source>
        <strain evidence="4">cv. Svevo</strain>
    </source>
</reference>
<protein>
    <recommendedName>
        <fullName evidence="2">DUF632 domain-containing protein</fullName>
    </recommendedName>
</protein>
<accession>A0A9R0S0D9</accession>
<dbReference type="InterPro" id="IPR006867">
    <property type="entry name" value="DUF632"/>
</dbReference>
<name>A0A9R0S0D9_TRITD</name>
<dbReference type="Proteomes" id="UP000324705">
    <property type="component" value="Chromosome 3A"/>
</dbReference>
<dbReference type="PANTHER" id="PTHR21450">
    <property type="entry name" value="PROTEIN ALTERED PHOSPHATE STARVATION RESPONSE 1"/>
    <property type="match status" value="1"/>
</dbReference>
<dbReference type="Pfam" id="PF04782">
    <property type="entry name" value="DUF632"/>
    <property type="match status" value="1"/>
</dbReference>
<keyword evidence="1" id="KW-1133">Transmembrane helix</keyword>
<evidence type="ECO:0000313" key="3">
    <source>
        <dbReference type="EMBL" id="VAH70184.1"/>
    </source>
</evidence>
<sequence length="178" mass="20130">MSALFYSFKDTNLCASLVVDRNSAYMALQSQFCPFIVSKLTTYYYVTLSLTAQSTGQNYEGLKQEHDKKVGLLTKQEVRGVDYLKMEKNMMEMESLESKMLVATQSIDTTTSEIIRLRESELFPQLLELVAGSVPHYHHSSLIHLLYASSTGTSHVSLLHVSVVFCIVLLAYAWSRNK</sequence>
<keyword evidence="1" id="KW-0812">Transmembrane</keyword>
<dbReference type="Gramene" id="TRITD3Av1G282440.1">
    <property type="protein sequence ID" value="TRITD3Av1G282440.1"/>
    <property type="gene ID" value="TRITD3Av1G282440"/>
</dbReference>